<dbReference type="InterPro" id="IPR000182">
    <property type="entry name" value="GNAT_dom"/>
</dbReference>
<dbReference type="EMBL" id="PTIX01000007">
    <property type="protein sequence ID" value="PPK67407.1"/>
    <property type="molecule type" value="Genomic_DNA"/>
</dbReference>
<dbReference type="PROSITE" id="PS51186">
    <property type="entry name" value="GNAT"/>
    <property type="match status" value="2"/>
</dbReference>
<protein>
    <submittedName>
        <fullName evidence="4">Acetyltransferase (GNAT) family protein</fullName>
    </submittedName>
</protein>
<evidence type="ECO:0000256" key="2">
    <source>
        <dbReference type="ARBA" id="ARBA00023315"/>
    </source>
</evidence>
<dbReference type="Gene3D" id="3.40.630.30">
    <property type="match status" value="1"/>
</dbReference>
<dbReference type="PANTHER" id="PTHR43420">
    <property type="entry name" value="ACETYLTRANSFERASE"/>
    <property type="match status" value="1"/>
</dbReference>
<dbReference type="SUPFAM" id="SSF55729">
    <property type="entry name" value="Acyl-CoA N-acyltransferases (Nat)"/>
    <property type="match status" value="2"/>
</dbReference>
<dbReference type="Proteomes" id="UP000239203">
    <property type="component" value="Unassembled WGS sequence"/>
</dbReference>
<gene>
    <name evidence="4" type="ORF">CLV40_10770</name>
</gene>
<dbReference type="Pfam" id="PF00583">
    <property type="entry name" value="Acetyltransf_1"/>
    <property type="match status" value="2"/>
</dbReference>
<dbReference type="RefSeq" id="WP_104479527.1">
    <property type="nucleotide sequence ID" value="NZ_CP154825.1"/>
</dbReference>
<dbReference type="AlphaFoldDB" id="A0A2S6GQE7"/>
<name>A0A2S6GQE7_9PSEU</name>
<dbReference type="InterPro" id="IPR016181">
    <property type="entry name" value="Acyl_CoA_acyltransferase"/>
</dbReference>
<keyword evidence="1 4" id="KW-0808">Transferase</keyword>
<organism evidence="4 5">
    <name type="scientific">Actinokineospora auranticolor</name>
    <dbReference type="NCBI Taxonomy" id="155976"/>
    <lineage>
        <taxon>Bacteria</taxon>
        <taxon>Bacillati</taxon>
        <taxon>Actinomycetota</taxon>
        <taxon>Actinomycetes</taxon>
        <taxon>Pseudonocardiales</taxon>
        <taxon>Pseudonocardiaceae</taxon>
        <taxon>Actinokineospora</taxon>
    </lineage>
</organism>
<accession>A0A2S6GQE7</accession>
<feature type="domain" description="N-acetyltransferase" evidence="3">
    <location>
        <begin position="170"/>
        <end position="320"/>
    </location>
</feature>
<sequence length="320" mass="34974">MTPSSDLTWRPLTRSDAPAWIRLTTDIGAADSTSQRRDLNDFERLLLDTEPTDTVAVLDGDTLVAYGVAWARAGTPVDDAQVRLSGGVAPAYRRRGVGRQLLERLHESAIAVGARLFPGVPVTAVVPVHESTTDLPRLLATAGYDPTRPFLVMGATLAETAAPWQPPDGLVLEHYRPEFGQAWRLLRNATFADHWGSYPVTEQAWRDHFTGDVDFAPRFSVHLRDPGSGDLAAFVLCCARPDSRNLAVVDVGTLRSWRGKGLAGFLLTQVMHEARAEGYETATLVVDALNPTGAVTVYERHGFTTTDRWTRHTLPLTPAG</sequence>
<evidence type="ECO:0000259" key="3">
    <source>
        <dbReference type="PROSITE" id="PS51186"/>
    </source>
</evidence>
<keyword evidence="5" id="KW-1185">Reference proteome</keyword>
<dbReference type="GO" id="GO:0016747">
    <property type="term" value="F:acyltransferase activity, transferring groups other than amino-acyl groups"/>
    <property type="evidence" value="ECO:0007669"/>
    <property type="project" value="InterPro"/>
</dbReference>
<keyword evidence="2" id="KW-0012">Acyltransferase</keyword>
<evidence type="ECO:0000256" key="1">
    <source>
        <dbReference type="ARBA" id="ARBA00022679"/>
    </source>
</evidence>
<dbReference type="CDD" id="cd04301">
    <property type="entry name" value="NAT_SF"/>
    <property type="match status" value="2"/>
</dbReference>
<dbReference type="OrthoDB" id="9799092at2"/>
<evidence type="ECO:0000313" key="4">
    <source>
        <dbReference type="EMBL" id="PPK67407.1"/>
    </source>
</evidence>
<evidence type="ECO:0000313" key="5">
    <source>
        <dbReference type="Proteomes" id="UP000239203"/>
    </source>
</evidence>
<feature type="domain" description="N-acetyltransferase" evidence="3">
    <location>
        <begin position="7"/>
        <end position="177"/>
    </location>
</feature>
<dbReference type="InterPro" id="IPR050680">
    <property type="entry name" value="YpeA/RimI_acetyltransf"/>
</dbReference>
<reference evidence="4 5" key="1">
    <citation type="submission" date="2018-02" db="EMBL/GenBank/DDBJ databases">
        <title>Genomic Encyclopedia of Archaeal and Bacterial Type Strains, Phase II (KMG-II): from individual species to whole genera.</title>
        <authorList>
            <person name="Goeker M."/>
        </authorList>
    </citation>
    <scope>NUCLEOTIDE SEQUENCE [LARGE SCALE GENOMIC DNA]</scope>
    <source>
        <strain evidence="4 5">YU 961-1</strain>
    </source>
</reference>
<comment type="caution">
    <text evidence="4">The sequence shown here is derived from an EMBL/GenBank/DDBJ whole genome shotgun (WGS) entry which is preliminary data.</text>
</comment>
<proteinExistence type="predicted"/>